<comment type="caution">
    <text evidence="5">The sequence shown here is derived from an EMBL/GenBank/DDBJ whole genome shotgun (WGS) entry which is preliminary data.</text>
</comment>
<keyword evidence="3" id="KW-0804">Transcription</keyword>
<accession>A0A844G710</accession>
<dbReference type="InterPro" id="IPR020449">
    <property type="entry name" value="Tscrpt_reg_AraC-type_HTH"/>
</dbReference>
<dbReference type="PANTHER" id="PTHR43280:SF2">
    <property type="entry name" value="HTH-TYPE TRANSCRIPTIONAL REGULATOR EXSA"/>
    <property type="match status" value="1"/>
</dbReference>
<dbReference type="Proteomes" id="UP000435649">
    <property type="component" value="Unassembled WGS sequence"/>
</dbReference>
<name>A0A844G710_9BACT</name>
<dbReference type="AlphaFoldDB" id="A0A844G710"/>
<keyword evidence="6" id="KW-1185">Reference proteome</keyword>
<dbReference type="GO" id="GO:0003700">
    <property type="term" value="F:DNA-binding transcription factor activity"/>
    <property type="evidence" value="ECO:0007669"/>
    <property type="project" value="InterPro"/>
</dbReference>
<dbReference type="PROSITE" id="PS00041">
    <property type="entry name" value="HTH_ARAC_FAMILY_1"/>
    <property type="match status" value="1"/>
</dbReference>
<feature type="domain" description="HTH araC/xylS-type" evidence="4">
    <location>
        <begin position="170"/>
        <end position="270"/>
    </location>
</feature>
<reference evidence="5 6" key="1">
    <citation type="submission" date="2019-08" db="EMBL/GenBank/DDBJ databases">
        <title>In-depth cultivation of the pig gut microbiome towards novel bacterial diversity and tailored functional studies.</title>
        <authorList>
            <person name="Wylensek D."/>
            <person name="Hitch T.C.A."/>
            <person name="Clavel T."/>
        </authorList>
    </citation>
    <scope>NUCLEOTIDE SEQUENCE [LARGE SCALE GENOMIC DNA]</scope>
    <source>
        <strain evidence="5 6">BBE-744-WT-12</strain>
    </source>
</reference>
<evidence type="ECO:0000259" key="4">
    <source>
        <dbReference type="PROSITE" id="PS01124"/>
    </source>
</evidence>
<organism evidence="5 6">
    <name type="scientific">Victivallis lenta</name>
    <dbReference type="NCBI Taxonomy" id="2606640"/>
    <lineage>
        <taxon>Bacteria</taxon>
        <taxon>Pseudomonadati</taxon>
        <taxon>Lentisphaerota</taxon>
        <taxon>Lentisphaeria</taxon>
        <taxon>Victivallales</taxon>
        <taxon>Victivallaceae</taxon>
        <taxon>Victivallis</taxon>
    </lineage>
</organism>
<evidence type="ECO:0000256" key="3">
    <source>
        <dbReference type="ARBA" id="ARBA00023163"/>
    </source>
</evidence>
<dbReference type="Pfam" id="PF12833">
    <property type="entry name" value="HTH_18"/>
    <property type="match status" value="1"/>
</dbReference>
<dbReference type="PANTHER" id="PTHR43280">
    <property type="entry name" value="ARAC-FAMILY TRANSCRIPTIONAL REGULATOR"/>
    <property type="match status" value="1"/>
</dbReference>
<dbReference type="PRINTS" id="PR00032">
    <property type="entry name" value="HTHARAC"/>
</dbReference>
<keyword evidence="2" id="KW-0238">DNA-binding</keyword>
<dbReference type="InterPro" id="IPR018060">
    <property type="entry name" value="HTH_AraC"/>
</dbReference>
<dbReference type="InterPro" id="IPR018062">
    <property type="entry name" value="HTH_AraC-typ_CS"/>
</dbReference>
<dbReference type="EMBL" id="VUNS01000022">
    <property type="protein sequence ID" value="MST98675.1"/>
    <property type="molecule type" value="Genomic_DNA"/>
</dbReference>
<dbReference type="InterPro" id="IPR018771">
    <property type="entry name" value="PocR_dom"/>
</dbReference>
<sequence>MNLQKAIRQLELKLGTVIDLEVLHPAFAEMPELQLAPDQYHHHGDFCRWAKKQPGGINACAANKARSRKVALRGRPFWGFCPKGVWDYAQPVLFDGELAAVIYLGYLLPPGHEFAPGWNGRRPGELSRERRREIGSYADFLATYVRLELECYRESVTGRGKKRDDSYYLDQCRHFIERSYHQNPALSDLAEILHVNVNYLGGVIRRVAGKGFRELLADRRLQEAEHLLEHFHGKYSIGEIGRKCGFPDSNYFCTVFRKRTGLSPREFIRRHEADESESERNGDDG</sequence>
<dbReference type="GO" id="GO:0043565">
    <property type="term" value="F:sequence-specific DNA binding"/>
    <property type="evidence" value="ECO:0007669"/>
    <property type="project" value="InterPro"/>
</dbReference>
<dbReference type="SMART" id="SM00342">
    <property type="entry name" value="HTH_ARAC"/>
    <property type="match status" value="1"/>
</dbReference>
<evidence type="ECO:0000313" key="6">
    <source>
        <dbReference type="Proteomes" id="UP000435649"/>
    </source>
</evidence>
<dbReference type="Pfam" id="PF10114">
    <property type="entry name" value="PocR"/>
    <property type="match status" value="1"/>
</dbReference>
<gene>
    <name evidence="5" type="ORF">FYJ85_16675</name>
</gene>
<protein>
    <submittedName>
        <fullName evidence="5">Helix-turn-helix domain-containing protein</fullName>
    </submittedName>
</protein>
<dbReference type="RefSeq" id="WP_106052698.1">
    <property type="nucleotide sequence ID" value="NZ_CALXOB010000002.1"/>
</dbReference>
<dbReference type="InterPro" id="IPR009057">
    <property type="entry name" value="Homeodomain-like_sf"/>
</dbReference>
<proteinExistence type="predicted"/>
<evidence type="ECO:0000256" key="1">
    <source>
        <dbReference type="ARBA" id="ARBA00023015"/>
    </source>
</evidence>
<evidence type="ECO:0000256" key="2">
    <source>
        <dbReference type="ARBA" id="ARBA00023125"/>
    </source>
</evidence>
<dbReference type="SUPFAM" id="SSF46689">
    <property type="entry name" value="Homeodomain-like"/>
    <property type="match status" value="1"/>
</dbReference>
<evidence type="ECO:0000313" key="5">
    <source>
        <dbReference type="EMBL" id="MST98675.1"/>
    </source>
</evidence>
<dbReference type="Gene3D" id="1.10.10.60">
    <property type="entry name" value="Homeodomain-like"/>
    <property type="match status" value="2"/>
</dbReference>
<keyword evidence="1" id="KW-0805">Transcription regulation</keyword>
<dbReference type="PROSITE" id="PS01124">
    <property type="entry name" value="HTH_ARAC_FAMILY_2"/>
    <property type="match status" value="1"/>
</dbReference>